<name>A0A485LRV5_9STRA</name>
<reference evidence="2" key="2">
    <citation type="submission" date="2019-06" db="EMBL/GenBank/DDBJ databases">
        <title>Genomics analysis of Aphanomyces spp. identifies a new class of oomycete effector associated with host adaptation.</title>
        <authorList>
            <person name="Gaulin E."/>
        </authorList>
    </citation>
    <scope>NUCLEOTIDE SEQUENCE</scope>
    <source>
        <strain evidence="2">CBS 578.67</strain>
    </source>
</reference>
<dbReference type="SUPFAM" id="SSF55781">
    <property type="entry name" value="GAF domain-like"/>
    <property type="match status" value="2"/>
</dbReference>
<feature type="domain" description="GAF" evidence="1">
    <location>
        <begin position="261"/>
        <end position="368"/>
    </location>
</feature>
<protein>
    <submittedName>
        <fullName evidence="3">Aste57867_24385 protein</fullName>
    </submittedName>
</protein>
<reference evidence="3 4" key="1">
    <citation type="submission" date="2019-03" db="EMBL/GenBank/DDBJ databases">
        <authorList>
            <person name="Gaulin E."/>
            <person name="Dumas B."/>
        </authorList>
    </citation>
    <scope>NUCLEOTIDE SEQUENCE [LARGE SCALE GENOMIC DNA]</scope>
    <source>
        <strain evidence="3">CBS 568.67</strain>
    </source>
</reference>
<dbReference type="InterPro" id="IPR029016">
    <property type="entry name" value="GAF-like_dom_sf"/>
</dbReference>
<evidence type="ECO:0000313" key="3">
    <source>
        <dbReference type="EMBL" id="VFU01025.1"/>
    </source>
</evidence>
<gene>
    <name evidence="3" type="primary">Aste57867_24385</name>
    <name evidence="2" type="ORF">As57867_024309</name>
    <name evidence="3" type="ORF">ASTE57867_24385</name>
</gene>
<dbReference type="AlphaFoldDB" id="A0A485LRV5"/>
<dbReference type="Gene3D" id="3.30.450.40">
    <property type="match status" value="2"/>
</dbReference>
<accession>A0A485LRV5</accession>
<feature type="domain" description="GAF" evidence="1">
    <location>
        <begin position="49"/>
        <end position="175"/>
    </location>
</feature>
<evidence type="ECO:0000313" key="2">
    <source>
        <dbReference type="EMBL" id="KAF0683528.1"/>
    </source>
</evidence>
<dbReference type="EMBL" id="CAADRA010007416">
    <property type="protein sequence ID" value="VFU01025.1"/>
    <property type="molecule type" value="Genomic_DNA"/>
</dbReference>
<dbReference type="EMBL" id="VJMH01007390">
    <property type="protein sequence ID" value="KAF0683528.1"/>
    <property type="molecule type" value="Genomic_DNA"/>
</dbReference>
<keyword evidence="4" id="KW-1185">Reference proteome</keyword>
<evidence type="ECO:0000313" key="4">
    <source>
        <dbReference type="Proteomes" id="UP000332933"/>
    </source>
</evidence>
<dbReference type="Proteomes" id="UP000332933">
    <property type="component" value="Unassembled WGS sequence"/>
</dbReference>
<proteinExistence type="predicted"/>
<organism evidence="3 4">
    <name type="scientific">Aphanomyces stellatus</name>
    <dbReference type="NCBI Taxonomy" id="120398"/>
    <lineage>
        <taxon>Eukaryota</taxon>
        <taxon>Sar</taxon>
        <taxon>Stramenopiles</taxon>
        <taxon>Oomycota</taxon>
        <taxon>Saprolegniomycetes</taxon>
        <taxon>Saprolegniales</taxon>
        <taxon>Verrucalvaceae</taxon>
        <taxon>Aphanomyces</taxon>
    </lineage>
</organism>
<dbReference type="PANTHER" id="PTHR43102">
    <property type="entry name" value="SLR1143 PROTEIN"/>
    <property type="match status" value="1"/>
</dbReference>
<dbReference type="Pfam" id="PF01590">
    <property type="entry name" value="GAF"/>
    <property type="match status" value="2"/>
</dbReference>
<dbReference type="InterPro" id="IPR003018">
    <property type="entry name" value="GAF"/>
</dbReference>
<evidence type="ECO:0000259" key="1">
    <source>
        <dbReference type="Pfam" id="PF01590"/>
    </source>
</evidence>
<dbReference type="OrthoDB" id="303614at2759"/>
<dbReference type="PANTHER" id="PTHR43102:SF2">
    <property type="entry name" value="GAF DOMAIN-CONTAINING PROTEIN"/>
    <property type="match status" value="1"/>
</dbReference>
<sequence>MRDPSTLAPFAASTTDSLDWETPLPALVHEDDRVAALRSFHVMDTPPNPIFDIICDLAAKALNCPHAAISFIDQDRQWFKASIGMAVTELPRRAALCAHTIRANACVVVPDTSLDKRFAQNPLVRAGSVRFYAAAPICTPCGLVVGTVCGFDERPHDDATDDCDIAAVAQLAAAVLMNLDSHYPSSCGEAYDDPWSVSEPAVSATAWTKEGDAFLRHVTQLSSPSSVSDEELLACGEWKAAVDDVLRLDALESYGIMDTPPEDFFAQLCDAASEAFQCPIAAISFVDDERQWFKASVGLGLSQVPRHHSLAAALSTTSTVVLDTLDDPSLAQNPFVNGNPRVRFYASAPLTTPSGHVIGSVFVLDTQPRTACNAAPLADIARCIMKHLEMRKAAAETKDAVASKASKCPF</sequence>